<keyword evidence="1" id="KW-0472">Membrane</keyword>
<evidence type="ECO:0000313" key="2">
    <source>
        <dbReference type="EMBL" id="SCP99344.1"/>
    </source>
</evidence>
<proteinExistence type="predicted"/>
<dbReference type="Proteomes" id="UP000199315">
    <property type="component" value="Unassembled WGS sequence"/>
</dbReference>
<feature type="transmembrane region" description="Helical" evidence="1">
    <location>
        <begin position="6"/>
        <end position="27"/>
    </location>
</feature>
<sequence length="239" mass="24847">MSGTGTIVNVLAVILGSCIGLVFNGGLKQRFQDTLMQALGMATIFIGASGALKGMLAVNGTSLEVGGTMIMIISLVIGSLIGEAINIEQKMENAGLWLKSRIKTGKGSETFVEGFVTASLVTCVGAMAVVGSLQDGLTGDAAMLYTKSILDFVIVIIFSSTLGIGVLFSAIPLGLYQGGITLFAGFIEPFMSEQMISNLSFVGSILIFGIGVNLAFDKKIKVGNMLPSILVVIVCSLFL</sequence>
<feature type="transmembrane region" description="Helical" evidence="1">
    <location>
        <begin position="39"/>
        <end position="58"/>
    </location>
</feature>
<dbReference type="Pfam" id="PF04474">
    <property type="entry name" value="DUF554"/>
    <property type="match status" value="1"/>
</dbReference>
<accession>A0A1D3TY38</accession>
<organism evidence="2 3">
    <name type="scientific">Anaerobium acetethylicum</name>
    <dbReference type="NCBI Taxonomy" id="1619234"/>
    <lineage>
        <taxon>Bacteria</taxon>
        <taxon>Bacillati</taxon>
        <taxon>Bacillota</taxon>
        <taxon>Clostridia</taxon>
        <taxon>Lachnospirales</taxon>
        <taxon>Lachnospiraceae</taxon>
        <taxon>Anaerobium</taxon>
    </lineage>
</organism>
<name>A0A1D3TY38_9FIRM</name>
<evidence type="ECO:0000256" key="1">
    <source>
        <dbReference type="SAM" id="Phobius"/>
    </source>
</evidence>
<dbReference type="RefSeq" id="WP_091236708.1">
    <property type="nucleotide sequence ID" value="NZ_FMKA01000038.1"/>
</dbReference>
<dbReference type="OrthoDB" id="9797976at2"/>
<dbReference type="AlphaFoldDB" id="A0A1D3TY38"/>
<keyword evidence="1" id="KW-0812">Transmembrane</keyword>
<feature type="transmembrane region" description="Helical" evidence="1">
    <location>
        <begin position="196"/>
        <end position="216"/>
    </location>
</feature>
<evidence type="ECO:0000313" key="3">
    <source>
        <dbReference type="Proteomes" id="UP000199315"/>
    </source>
</evidence>
<protein>
    <recommendedName>
        <fullName evidence="4">Membrane protein YdfK</fullName>
    </recommendedName>
</protein>
<keyword evidence="1" id="KW-1133">Transmembrane helix</keyword>
<dbReference type="PANTHER" id="PTHR36111">
    <property type="entry name" value="INNER MEMBRANE PROTEIN-RELATED"/>
    <property type="match status" value="1"/>
</dbReference>
<gene>
    <name evidence="2" type="ORF">SAMN05421730_103821</name>
</gene>
<feature type="transmembrane region" description="Helical" evidence="1">
    <location>
        <begin position="70"/>
        <end position="89"/>
    </location>
</feature>
<dbReference type="EMBL" id="FMKA01000038">
    <property type="protein sequence ID" value="SCP99344.1"/>
    <property type="molecule type" value="Genomic_DNA"/>
</dbReference>
<keyword evidence="3" id="KW-1185">Reference proteome</keyword>
<evidence type="ECO:0008006" key="4">
    <source>
        <dbReference type="Google" id="ProtNLM"/>
    </source>
</evidence>
<dbReference type="PANTHER" id="PTHR36111:SF2">
    <property type="entry name" value="INNER MEMBRANE PROTEIN"/>
    <property type="match status" value="1"/>
</dbReference>
<feature type="transmembrane region" description="Helical" evidence="1">
    <location>
        <begin position="152"/>
        <end position="175"/>
    </location>
</feature>
<dbReference type="STRING" id="1619234.SAMN05421730_103821"/>
<dbReference type="InterPro" id="IPR007563">
    <property type="entry name" value="DUF554"/>
</dbReference>
<reference evidence="2 3" key="1">
    <citation type="submission" date="2016-09" db="EMBL/GenBank/DDBJ databases">
        <authorList>
            <person name="Capua I."/>
            <person name="De Benedictis P."/>
            <person name="Joannis T."/>
            <person name="Lombin L.H."/>
            <person name="Cattoli G."/>
        </authorList>
    </citation>
    <scope>NUCLEOTIDE SEQUENCE [LARGE SCALE GENOMIC DNA]</scope>
    <source>
        <strain evidence="2 3">GluBS11</strain>
    </source>
</reference>
<feature type="transmembrane region" description="Helical" evidence="1">
    <location>
        <begin position="110"/>
        <end position="132"/>
    </location>
</feature>